<dbReference type="Gene3D" id="2.60.120.620">
    <property type="entry name" value="q2cbj1_9rhob like domain"/>
    <property type="match status" value="1"/>
</dbReference>
<sequence length="206" mass="23184">MAQIDTLFVTKIYRAELAGDRAERLNAELEAACLSIAEDDEAGQRWCAKNSYPGYTSYASLNDLPWRVPVFGELLKALNAHVTAYAKELEFDLKGRKLVIDSLWINILPPGGVHTSHIHPHSVVSGTYYVTVPEGASALKLEDPRLGFMMAAPPRKAKAKPENRQFAYMKPNPGTVLLWESWLRHEVPVNEAESERISISFNYNWQ</sequence>
<dbReference type="InterPro" id="IPR012668">
    <property type="entry name" value="CHP02466"/>
</dbReference>
<dbReference type="Proteomes" id="UP000321085">
    <property type="component" value="Unassembled WGS sequence"/>
</dbReference>
<gene>
    <name evidence="1" type="ORF">MAE02_44270</name>
</gene>
<keyword evidence="2" id="KW-1185">Reference proteome</keyword>
<dbReference type="Pfam" id="PF13759">
    <property type="entry name" value="2OG-FeII_Oxy_5"/>
    <property type="match status" value="1"/>
</dbReference>
<protein>
    <submittedName>
        <fullName evidence="1">2OG-Fe(II) oxygenase-related protein</fullName>
    </submittedName>
</protein>
<dbReference type="NCBIfam" id="TIGR02466">
    <property type="entry name" value="TIGR02466 family protein"/>
    <property type="match status" value="1"/>
</dbReference>
<dbReference type="OrthoDB" id="9783136at2"/>
<accession>A0A512BXQ3</accession>
<proteinExistence type="predicted"/>
<reference evidence="1 2" key="1">
    <citation type="submission" date="2019-07" db="EMBL/GenBank/DDBJ databases">
        <title>Whole genome shotgun sequence of Microvirga aerophila NBRC 106136.</title>
        <authorList>
            <person name="Hosoyama A."/>
            <person name="Uohara A."/>
            <person name="Ohji S."/>
            <person name="Ichikawa N."/>
        </authorList>
    </citation>
    <scope>NUCLEOTIDE SEQUENCE [LARGE SCALE GENOMIC DNA]</scope>
    <source>
        <strain evidence="1 2">NBRC 106136</strain>
    </source>
</reference>
<evidence type="ECO:0000313" key="1">
    <source>
        <dbReference type="EMBL" id="GEO16731.1"/>
    </source>
</evidence>
<dbReference type="EMBL" id="BJYU01000073">
    <property type="protein sequence ID" value="GEO16731.1"/>
    <property type="molecule type" value="Genomic_DNA"/>
</dbReference>
<dbReference type="SUPFAM" id="SSF51197">
    <property type="entry name" value="Clavaminate synthase-like"/>
    <property type="match status" value="1"/>
</dbReference>
<name>A0A512BXQ3_9HYPH</name>
<dbReference type="RefSeq" id="WP_114186544.1">
    <property type="nucleotide sequence ID" value="NZ_BJYU01000073.1"/>
</dbReference>
<comment type="caution">
    <text evidence="1">The sequence shown here is derived from an EMBL/GenBank/DDBJ whole genome shotgun (WGS) entry which is preliminary data.</text>
</comment>
<dbReference type="AlphaFoldDB" id="A0A512BXQ3"/>
<evidence type="ECO:0000313" key="2">
    <source>
        <dbReference type="Proteomes" id="UP000321085"/>
    </source>
</evidence>
<organism evidence="1 2">
    <name type="scientific">Microvirga aerophila</name>
    <dbReference type="NCBI Taxonomy" id="670291"/>
    <lineage>
        <taxon>Bacteria</taxon>
        <taxon>Pseudomonadati</taxon>
        <taxon>Pseudomonadota</taxon>
        <taxon>Alphaproteobacteria</taxon>
        <taxon>Hyphomicrobiales</taxon>
        <taxon>Methylobacteriaceae</taxon>
        <taxon>Microvirga</taxon>
    </lineage>
</organism>